<keyword evidence="2" id="KW-1185">Reference proteome</keyword>
<protein>
    <submittedName>
        <fullName evidence="1">Uncharacterized protein</fullName>
    </submittedName>
</protein>
<dbReference type="RefSeq" id="WP_011603792.1">
    <property type="nucleotide sequence ID" value="NC_008278.1"/>
</dbReference>
<accession>Q0RMG6</accession>
<dbReference type="OrthoDB" id="7478453at2"/>
<dbReference type="EMBL" id="CT573213">
    <property type="protein sequence ID" value="CAJ61285.1"/>
    <property type="molecule type" value="Genomic_DNA"/>
</dbReference>
<gene>
    <name evidence="1" type="ordered locus">FRAAL2639</name>
</gene>
<dbReference type="AlphaFoldDB" id="Q0RMG6"/>
<organism evidence="1 2">
    <name type="scientific">Frankia alni (strain DSM 45986 / CECT 9034 / ACN14a)</name>
    <dbReference type="NCBI Taxonomy" id="326424"/>
    <lineage>
        <taxon>Bacteria</taxon>
        <taxon>Bacillati</taxon>
        <taxon>Actinomycetota</taxon>
        <taxon>Actinomycetes</taxon>
        <taxon>Frankiales</taxon>
        <taxon>Frankiaceae</taxon>
        <taxon>Frankia</taxon>
    </lineage>
</organism>
<dbReference type="STRING" id="326424.FRAAL2639"/>
<dbReference type="HOGENOM" id="CLU_173931_0_0_11"/>
<sequence length="98" mass="10101">MKLSVGSRLHSRVGTASVIVIRAPKIDVELACAGQPMSDSDGDRVAADDLAFDLPMGKRFEDAGLGLELLVTSAGSGPLSVDGVPLTIRAPRTLPASD</sequence>
<dbReference type="KEGG" id="fal:FRAAL2639"/>
<reference evidence="1 2" key="1">
    <citation type="journal article" date="2007" name="Genome Res.">
        <title>Genome characteristics of facultatively symbiotic Frankia sp. strains reflect host range and host plant biogeography.</title>
        <authorList>
            <person name="Normand P."/>
            <person name="Lapierre P."/>
            <person name="Tisa L.S."/>
            <person name="Gogarten J.P."/>
            <person name="Alloisio N."/>
            <person name="Bagnarol E."/>
            <person name="Bassi C.A."/>
            <person name="Berry A.M."/>
            <person name="Bickhart D.M."/>
            <person name="Choisne N."/>
            <person name="Couloux A."/>
            <person name="Cournoyer B."/>
            <person name="Cruveiller S."/>
            <person name="Daubin V."/>
            <person name="Demange N."/>
            <person name="Francino M.P."/>
            <person name="Goltsman E."/>
            <person name="Huang Y."/>
            <person name="Kopp O.R."/>
            <person name="Labarre L."/>
            <person name="Lapidus A."/>
            <person name="Lavire C."/>
            <person name="Marechal J."/>
            <person name="Martinez M."/>
            <person name="Mastronunzio J.E."/>
            <person name="Mullin B.C."/>
            <person name="Niemann J."/>
            <person name="Pujic P."/>
            <person name="Rawnsley T."/>
            <person name="Rouy Z."/>
            <person name="Schenowitz C."/>
            <person name="Sellstedt A."/>
            <person name="Tavares F."/>
            <person name="Tomkins J.P."/>
            <person name="Vallenet D."/>
            <person name="Valverde C."/>
            <person name="Wall L.G."/>
            <person name="Wang Y."/>
            <person name="Medigue C."/>
            <person name="Benson D.R."/>
        </authorList>
    </citation>
    <scope>NUCLEOTIDE SEQUENCE [LARGE SCALE GENOMIC DNA]</scope>
    <source>
        <strain evidence="2">DSM 45986 / CECT 9034 / ACN14a</strain>
    </source>
</reference>
<dbReference type="Proteomes" id="UP000000657">
    <property type="component" value="Chromosome"/>
</dbReference>
<evidence type="ECO:0000313" key="2">
    <source>
        <dbReference type="Proteomes" id="UP000000657"/>
    </source>
</evidence>
<evidence type="ECO:0000313" key="1">
    <source>
        <dbReference type="EMBL" id="CAJ61285.1"/>
    </source>
</evidence>
<proteinExistence type="predicted"/>
<name>Q0RMG6_FRAAA</name>